<dbReference type="PANTHER" id="PTHR34978:SF3">
    <property type="entry name" value="SLR0241 PROTEIN"/>
    <property type="match status" value="1"/>
</dbReference>
<evidence type="ECO:0000256" key="1">
    <source>
        <dbReference type="SAM" id="Phobius"/>
    </source>
</evidence>
<feature type="domain" description="Peptidase M56" evidence="2">
    <location>
        <begin position="12"/>
        <end position="324"/>
    </location>
</feature>
<dbReference type="CDD" id="cd07341">
    <property type="entry name" value="M56_BlaR1_MecR1_like"/>
    <property type="match status" value="1"/>
</dbReference>
<gene>
    <name evidence="3" type="ORF">J2Z32_002560</name>
</gene>
<organism evidence="3 4">
    <name type="scientific">Paenibacillus turicensis</name>
    <dbReference type="NCBI Taxonomy" id="160487"/>
    <lineage>
        <taxon>Bacteria</taxon>
        <taxon>Bacillati</taxon>
        <taxon>Bacillota</taxon>
        <taxon>Bacilli</taxon>
        <taxon>Bacillales</taxon>
        <taxon>Paenibacillaceae</taxon>
        <taxon>Paenibacillus</taxon>
    </lineage>
</organism>
<feature type="transmembrane region" description="Helical" evidence="1">
    <location>
        <begin position="344"/>
        <end position="362"/>
    </location>
</feature>
<dbReference type="Proteomes" id="UP001519272">
    <property type="component" value="Unassembled WGS sequence"/>
</dbReference>
<reference evidence="3 4" key="1">
    <citation type="submission" date="2021-03" db="EMBL/GenBank/DDBJ databases">
        <title>Genomic Encyclopedia of Type Strains, Phase IV (KMG-IV): sequencing the most valuable type-strain genomes for metagenomic binning, comparative biology and taxonomic classification.</title>
        <authorList>
            <person name="Goeker M."/>
        </authorList>
    </citation>
    <scope>NUCLEOTIDE SEQUENCE [LARGE SCALE GENOMIC DNA]</scope>
    <source>
        <strain evidence="3 4">DSM 14349</strain>
    </source>
</reference>
<feature type="transmembrane region" description="Helical" evidence="1">
    <location>
        <begin position="128"/>
        <end position="148"/>
    </location>
</feature>
<keyword evidence="1" id="KW-1133">Transmembrane helix</keyword>
<protein>
    <submittedName>
        <fullName evidence="3">Beta-lactamase regulating signal transducer with metallopeptidase domain</fullName>
    </submittedName>
</protein>
<dbReference type="Pfam" id="PF05569">
    <property type="entry name" value="Peptidase_M56"/>
    <property type="match status" value="1"/>
</dbReference>
<keyword evidence="4" id="KW-1185">Reference proteome</keyword>
<dbReference type="InterPro" id="IPR008756">
    <property type="entry name" value="Peptidase_M56"/>
</dbReference>
<evidence type="ECO:0000259" key="2">
    <source>
        <dbReference type="Pfam" id="PF05569"/>
    </source>
</evidence>
<feature type="transmembrane region" description="Helical" evidence="1">
    <location>
        <begin position="6"/>
        <end position="29"/>
    </location>
</feature>
<comment type="caution">
    <text evidence="3">The sequence shown here is derived from an EMBL/GenBank/DDBJ whole genome shotgun (WGS) entry which is preliminary data.</text>
</comment>
<keyword evidence="1" id="KW-0812">Transmembrane</keyword>
<sequence length="499" mass="57806">MSAVLQIIFFNLFEISLTASIIVVLLIFLRRWGRKWITPTVMSWLWLILVVKLILPIPVPTPFNVESFSDPFLFDKPYINEALSNVAESWYKLETSWRLNTITSLSDQANLDPSSLDMVAKMKARNQVINGIGFIWLMGFSVGLMRMWRQQRKSKRVYGGGVICQHGVTLELLLACKQQLRLKRNVKLKVSGTLSPVLMGWLKPTILLPYDYLDLYSMEELRYILLHELEHVKHKDVIRHLVSCWIEIVFWFQPLIMWGMRQLRKDIELSCDARVLKQLKTQECSHYGLLLIKQGQYNDKMYHTYEAGVYWRPKQSQLAERVEEISKQLHQSSKYNKRKGIRNGVFIIIMALLLLPISPTYANVKQYFDATPTCYVFWLENGINPKALSSIETMSSQIAGLSGDDDHIKLLVKQNVEYNWFIKGLVELWPIAMLQAQQPTVIATQNTLNQLEHKRLTHGQVVFMVQHHYTTTKLSSFAGGQIKVVNVSDLKVQKQVTVY</sequence>
<dbReference type="InterPro" id="IPR052173">
    <property type="entry name" value="Beta-lactam_resp_regulator"/>
</dbReference>
<dbReference type="EMBL" id="JAGGKG010000011">
    <property type="protein sequence ID" value="MBP1905912.1"/>
    <property type="molecule type" value="Genomic_DNA"/>
</dbReference>
<dbReference type="RefSeq" id="WP_210089523.1">
    <property type="nucleotide sequence ID" value="NZ_JAGGKG010000011.1"/>
</dbReference>
<dbReference type="PANTHER" id="PTHR34978">
    <property type="entry name" value="POSSIBLE SENSOR-TRANSDUCER PROTEIN BLAR"/>
    <property type="match status" value="1"/>
</dbReference>
<keyword evidence="1" id="KW-0472">Membrane</keyword>
<proteinExistence type="predicted"/>
<evidence type="ECO:0000313" key="4">
    <source>
        <dbReference type="Proteomes" id="UP001519272"/>
    </source>
</evidence>
<feature type="transmembrane region" description="Helical" evidence="1">
    <location>
        <begin position="41"/>
        <end position="59"/>
    </location>
</feature>
<evidence type="ECO:0000313" key="3">
    <source>
        <dbReference type="EMBL" id="MBP1905912.1"/>
    </source>
</evidence>
<accession>A0ABS4FTK5</accession>
<name>A0ABS4FTK5_9BACL</name>